<dbReference type="KEGG" id="sdyn:Mal52_46830"/>
<dbReference type="SUPFAM" id="SSF55729">
    <property type="entry name" value="Acyl-CoA N-acyltransferases (Nat)"/>
    <property type="match status" value="1"/>
</dbReference>
<evidence type="ECO:0000313" key="5">
    <source>
        <dbReference type="EMBL" id="QDU46184.1"/>
    </source>
</evidence>
<dbReference type="InterPro" id="IPR051531">
    <property type="entry name" value="N-acetyltransferase"/>
</dbReference>
<dbReference type="InterPro" id="IPR000182">
    <property type="entry name" value="GNAT_dom"/>
</dbReference>
<keyword evidence="6" id="KW-1185">Reference proteome</keyword>
<accession>A0A517ZUM0</accession>
<evidence type="ECO:0000256" key="2">
    <source>
        <dbReference type="ARBA" id="ARBA00023315"/>
    </source>
</evidence>
<comment type="similarity">
    <text evidence="3">Belongs to the acetyltransferase family. RimJ subfamily.</text>
</comment>
<organism evidence="5 6">
    <name type="scientific">Symmachiella dynata</name>
    <dbReference type="NCBI Taxonomy" id="2527995"/>
    <lineage>
        <taxon>Bacteria</taxon>
        <taxon>Pseudomonadati</taxon>
        <taxon>Planctomycetota</taxon>
        <taxon>Planctomycetia</taxon>
        <taxon>Planctomycetales</taxon>
        <taxon>Planctomycetaceae</taxon>
        <taxon>Symmachiella</taxon>
    </lineage>
</organism>
<dbReference type="InterPro" id="IPR016181">
    <property type="entry name" value="Acyl_CoA_acyltransferase"/>
</dbReference>
<dbReference type="EC" id="2.3.1.-" evidence="5"/>
<proteinExistence type="inferred from homology"/>
<dbReference type="Gene3D" id="3.40.630.30">
    <property type="match status" value="1"/>
</dbReference>
<keyword evidence="1 5" id="KW-0808">Transferase</keyword>
<feature type="domain" description="N-acetyltransferase" evidence="4">
    <location>
        <begin position="11"/>
        <end position="172"/>
    </location>
</feature>
<keyword evidence="2 5" id="KW-0012">Acyltransferase</keyword>
<evidence type="ECO:0000313" key="6">
    <source>
        <dbReference type="Proteomes" id="UP000319383"/>
    </source>
</evidence>
<dbReference type="AlphaFoldDB" id="A0A517ZUM0"/>
<gene>
    <name evidence="5" type="primary">ydaF</name>
    <name evidence="5" type="ORF">Mal52_46830</name>
</gene>
<dbReference type="Pfam" id="PF13302">
    <property type="entry name" value="Acetyltransf_3"/>
    <property type="match status" value="1"/>
</dbReference>
<dbReference type="GO" id="GO:0016747">
    <property type="term" value="F:acyltransferase activity, transferring groups other than amino-acyl groups"/>
    <property type="evidence" value="ECO:0007669"/>
    <property type="project" value="InterPro"/>
</dbReference>
<name>A0A517ZUM0_9PLAN</name>
<evidence type="ECO:0000256" key="1">
    <source>
        <dbReference type="ARBA" id="ARBA00022679"/>
    </source>
</evidence>
<dbReference type="Proteomes" id="UP000319383">
    <property type="component" value="Chromosome"/>
</dbReference>
<reference evidence="5 6" key="1">
    <citation type="submission" date="2019-02" db="EMBL/GenBank/DDBJ databases">
        <title>Deep-cultivation of Planctomycetes and their phenomic and genomic characterization uncovers novel biology.</title>
        <authorList>
            <person name="Wiegand S."/>
            <person name="Jogler M."/>
            <person name="Boedeker C."/>
            <person name="Pinto D."/>
            <person name="Vollmers J."/>
            <person name="Rivas-Marin E."/>
            <person name="Kohn T."/>
            <person name="Peeters S.H."/>
            <person name="Heuer A."/>
            <person name="Rast P."/>
            <person name="Oberbeckmann S."/>
            <person name="Bunk B."/>
            <person name="Jeske O."/>
            <person name="Meyerdierks A."/>
            <person name="Storesund J.E."/>
            <person name="Kallscheuer N."/>
            <person name="Luecker S."/>
            <person name="Lage O.M."/>
            <person name="Pohl T."/>
            <person name="Merkel B.J."/>
            <person name="Hornburger P."/>
            <person name="Mueller R.-W."/>
            <person name="Bruemmer F."/>
            <person name="Labrenz M."/>
            <person name="Spormann A.M."/>
            <person name="Op den Camp H."/>
            <person name="Overmann J."/>
            <person name="Amann R."/>
            <person name="Jetten M.S.M."/>
            <person name="Mascher T."/>
            <person name="Medema M.H."/>
            <person name="Devos D.P."/>
            <person name="Kaster A.-K."/>
            <person name="Ovreas L."/>
            <person name="Rohde M."/>
            <person name="Galperin M.Y."/>
            <person name="Jogler C."/>
        </authorList>
    </citation>
    <scope>NUCLEOTIDE SEQUENCE [LARGE SCALE GENOMIC DNA]</scope>
    <source>
        <strain evidence="5 6">Mal52</strain>
    </source>
</reference>
<dbReference type="PANTHER" id="PTHR43792">
    <property type="entry name" value="GNAT FAMILY, PUTATIVE (AFU_ORTHOLOGUE AFUA_3G00765)-RELATED-RELATED"/>
    <property type="match status" value="1"/>
</dbReference>
<protein>
    <submittedName>
        <fullName evidence="5">Ribosomal N-acetyltransferase YdaF</fullName>
        <ecNumber evidence="5">2.3.1.-</ecNumber>
    </submittedName>
</protein>
<evidence type="ECO:0000259" key="4">
    <source>
        <dbReference type="PROSITE" id="PS51186"/>
    </source>
</evidence>
<dbReference type="PROSITE" id="PS51186">
    <property type="entry name" value="GNAT"/>
    <property type="match status" value="1"/>
</dbReference>
<sequence>MRQLTLQTKRLTLRPYQLTDAPGMQQLAGERAIAATTLRIPHPYPDGVAEEWIASALERAASGKAYHFAMVLTETDEFLGSVGLTVQREWERAELGYWIGVPYWGRGYTTEAAIEIVRFGFEDLGLHRIYASVFANNPASARVLEKAGLTYEGRQVQAIKKWDEFLDTLTYARVKAT</sequence>
<evidence type="ECO:0000256" key="3">
    <source>
        <dbReference type="ARBA" id="ARBA00038502"/>
    </source>
</evidence>
<dbReference type="RefSeq" id="WP_145378722.1">
    <property type="nucleotide sequence ID" value="NZ_CP036276.1"/>
</dbReference>
<dbReference type="PANTHER" id="PTHR43792:SF8">
    <property type="entry name" value="[RIBOSOMAL PROTEIN US5]-ALANINE N-ACETYLTRANSFERASE"/>
    <property type="match status" value="1"/>
</dbReference>
<dbReference type="EMBL" id="CP036276">
    <property type="protein sequence ID" value="QDU46184.1"/>
    <property type="molecule type" value="Genomic_DNA"/>
</dbReference>